<keyword evidence="6" id="KW-1185">Reference proteome</keyword>
<dbReference type="InterPro" id="IPR046947">
    <property type="entry name" value="LytR-like"/>
</dbReference>
<proteinExistence type="predicted"/>
<dbReference type="SMART" id="SM00850">
    <property type="entry name" value="LytTR"/>
    <property type="match status" value="1"/>
</dbReference>
<feature type="modified residue" description="4-aspartylphosphate" evidence="2">
    <location>
        <position position="54"/>
    </location>
</feature>
<dbReference type="Pfam" id="PF04397">
    <property type="entry name" value="LytTR"/>
    <property type="match status" value="1"/>
</dbReference>
<dbReference type="GO" id="GO:0003677">
    <property type="term" value="F:DNA binding"/>
    <property type="evidence" value="ECO:0007669"/>
    <property type="project" value="UniProtKB-KW"/>
</dbReference>
<evidence type="ECO:0000256" key="1">
    <source>
        <dbReference type="ARBA" id="ARBA00023012"/>
    </source>
</evidence>
<dbReference type="GO" id="GO:0000156">
    <property type="term" value="F:phosphorelay response regulator activity"/>
    <property type="evidence" value="ECO:0007669"/>
    <property type="project" value="InterPro"/>
</dbReference>
<dbReference type="RefSeq" id="WP_138592493.1">
    <property type="nucleotide sequence ID" value="NZ_PNBW01000046.1"/>
</dbReference>
<name>A0A5S3V7A1_9GAMM</name>
<keyword evidence="4" id="KW-0238">DNA-binding</keyword>
<evidence type="ECO:0000313" key="7">
    <source>
        <dbReference type="Proteomes" id="UP000307217"/>
    </source>
</evidence>
<evidence type="ECO:0000256" key="2">
    <source>
        <dbReference type="PROSITE-ProRule" id="PRU00169"/>
    </source>
</evidence>
<accession>A0A5S3V7A1</accession>
<dbReference type="PANTHER" id="PTHR37299">
    <property type="entry name" value="TRANSCRIPTIONAL REGULATOR-RELATED"/>
    <property type="match status" value="1"/>
</dbReference>
<dbReference type="OrthoDB" id="236568at2"/>
<dbReference type="PROSITE" id="PS50110">
    <property type="entry name" value="RESPONSE_REGULATORY"/>
    <property type="match status" value="1"/>
</dbReference>
<sequence>MIKTVIIDDERLGRVNLKRLLASIDNIEIIAEFDNAQALLDNVEKLAPDLIFLDIHMPNLSGIEAAARLGGDVNFIFCTAYAEYAVEAFDLKAADYLVKPVRLERLQQAIERCNFASRQPMYLSGSHQFLLKFDEIQRMVRLDQIERFEVVGNDIALYTVYGKSYLRTPISRLEQNLDSNKYFKANRSEIISLDKVMRFEVTVGATMLAIMQSSDQIHVSRRQTKELKRLHGNTFTE</sequence>
<dbReference type="AlphaFoldDB" id="A0A5S3V7A1"/>
<dbReference type="Gene3D" id="3.40.50.2300">
    <property type="match status" value="1"/>
</dbReference>
<evidence type="ECO:0000313" key="5">
    <source>
        <dbReference type="EMBL" id="TMO74725.1"/>
    </source>
</evidence>
<feature type="domain" description="Response regulatory" evidence="3">
    <location>
        <begin position="3"/>
        <end position="114"/>
    </location>
</feature>
<dbReference type="Pfam" id="PF00072">
    <property type="entry name" value="Response_reg"/>
    <property type="match status" value="1"/>
</dbReference>
<evidence type="ECO:0000259" key="3">
    <source>
        <dbReference type="PROSITE" id="PS50110"/>
    </source>
</evidence>
<gene>
    <name evidence="4" type="ORF">CWC19_14305</name>
    <name evidence="5" type="ORF">CWC20_09375</name>
</gene>
<dbReference type="Proteomes" id="UP000307217">
    <property type="component" value="Unassembled WGS sequence"/>
</dbReference>
<reference evidence="4" key="3">
    <citation type="submission" date="2019-09" db="EMBL/GenBank/DDBJ databases">
        <title>Co-occurence of chitin degradation, pigmentation and bioactivity in marine Pseudoalteromonas.</title>
        <authorList>
            <person name="Sonnenschein E.C."/>
            <person name="Bech P.K."/>
        </authorList>
    </citation>
    <scope>NUCLEOTIDE SEQUENCE</scope>
    <source>
        <strain evidence="4">S3790</strain>
        <strain evidence="6">S3895</strain>
    </source>
</reference>
<keyword evidence="2" id="KW-0597">Phosphoprotein</keyword>
<dbReference type="Proteomes" id="UP000307164">
    <property type="component" value="Unassembled WGS sequence"/>
</dbReference>
<dbReference type="EMBL" id="PNBW01000046">
    <property type="protein sequence ID" value="TMO74725.1"/>
    <property type="molecule type" value="Genomic_DNA"/>
</dbReference>
<evidence type="ECO:0000313" key="6">
    <source>
        <dbReference type="Proteomes" id="UP000307164"/>
    </source>
</evidence>
<dbReference type="InterPro" id="IPR007492">
    <property type="entry name" value="LytTR_DNA-bd_dom"/>
</dbReference>
<dbReference type="PANTHER" id="PTHR37299:SF1">
    <property type="entry name" value="STAGE 0 SPORULATION PROTEIN A HOMOLOG"/>
    <property type="match status" value="1"/>
</dbReference>
<comment type="caution">
    <text evidence="4">The sequence shown here is derived from an EMBL/GenBank/DDBJ whole genome shotgun (WGS) entry which is preliminary data.</text>
</comment>
<dbReference type="InterPro" id="IPR011006">
    <property type="entry name" value="CheY-like_superfamily"/>
</dbReference>
<keyword evidence="1" id="KW-0902">Two-component regulatory system</keyword>
<dbReference type="SMART" id="SM00448">
    <property type="entry name" value="REC"/>
    <property type="match status" value="1"/>
</dbReference>
<protein>
    <submittedName>
        <fullName evidence="4">DNA-binding response regulator</fullName>
    </submittedName>
</protein>
<dbReference type="EMBL" id="PNBX01000060">
    <property type="protein sequence ID" value="TMO67375.1"/>
    <property type="molecule type" value="Genomic_DNA"/>
</dbReference>
<organism evidence="4 7">
    <name type="scientific">Pseudoalteromonas aurantia</name>
    <dbReference type="NCBI Taxonomy" id="43654"/>
    <lineage>
        <taxon>Bacteria</taxon>
        <taxon>Pseudomonadati</taxon>
        <taxon>Pseudomonadota</taxon>
        <taxon>Gammaproteobacteria</taxon>
        <taxon>Alteromonadales</taxon>
        <taxon>Pseudoalteromonadaceae</taxon>
        <taxon>Pseudoalteromonas</taxon>
    </lineage>
</organism>
<dbReference type="SUPFAM" id="SSF52172">
    <property type="entry name" value="CheY-like"/>
    <property type="match status" value="1"/>
</dbReference>
<reference evidence="7" key="2">
    <citation type="submission" date="2019-06" db="EMBL/GenBank/DDBJ databases">
        <title>Co-occurence of chitin degradation, pigmentation and bioactivity in marine Pseudoalteromonas.</title>
        <authorList>
            <person name="Sonnenschein E.C."/>
            <person name="Bech P.K."/>
        </authorList>
    </citation>
    <scope>NUCLEOTIDE SEQUENCE [LARGE SCALE GENOMIC DNA]</scope>
    <source>
        <strain evidence="7">S3790</strain>
        <strain evidence="5">S3895</strain>
    </source>
</reference>
<reference evidence="6 7" key="1">
    <citation type="submission" date="2018-01" db="EMBL/GenBank/DDBJ databases">
        <authorList>
            <person name="Paulsen S."/>
            <person name="Gram L.K."/>
        </authorList>
    </citation>
    <scope>NUCLEOTIDE SEQUENCE [LARGE SCALE GENOMIC DNA]</scope>
    <source>
        <strain evidence="4 7">S3790</strain>
        <strain evidence="5 6">S3895</strain>
    </source>
</reference>
<dbReference type="InterPro" id="IPR001789">
    <property type="entry name" value="Sig_transdc_resp-reg_receiver"/>
</dbReference>
<dbReference type="Gene3D" id="2.40.50.1020">
    <property type="entry name" value="LytTr DNA-binding domain"/>
    <property type="match status" value="1"/>
</dbReference>
<evidence type="ECO:0000313" key="4">
    <source>
        <dbReference type="EMBL" id="TMO67375.1"/>
    </source>
</evidence>